<evidence type="ECO:0000259" key="3">
    <source>
        <dbReference type="Pfam" id="PF00535"/>
    </source>
</evidence>
<organism evidence="4 5">
    <name type="scientific">Cellulosimicrobium funkei</name>
    <dbReference type="NCBI Taxonomy" id="264251"/>
    <lineage>
        <taxon>Bacteria</taxon>
        <taxon>Bacillati</taxon>
        <taxon>Actinomycetota</taxon>
        <taxon>Actinomycetes</taxon>
        <taxon>Micrococcales</taxon>
        <taxon>Promicromonosporaceae</taxon>
        <taxon>Cellulosimicrobium</taxon>
    </lineage>
</organism>
<dbReference type="CDD" id="cd04179">
    <property type="entry name" value="DPM_DPG-synthase_like"/>
    <property type="match status" value="1"/>
</dbReference>
<dbReference type="InterPro" id="IPR050256">
    <property type="entry name" value="Glycosyltransferase_2"/>
</dbReference>
<evidence type="ECO:0000313" key="4">
    <source>
        <dbReference type="EMBL" id="KLN35472.1"/>
    </source>
</evidence>
<dbReference type="PANTHER" id="PTHR48090:SF7">
    <property type="entry name" value="RFBJ PROTEIN"/>
    <property type="match status" value="1"/>
</dbReference>
<evidence type="ECO:0000256" key="1">
    <source>
        <dbReference type="ARBA" id="ARBA00006739"/>
    </source>
</evidence>
<feature type="compositionally biased region" description="Low complexity" evidence="2">
    <location>
        <begin position="14"/>
        <end position="23"/>
    </location>
</feature>
<sequence length="248" mass="26831">MGVMHPPQTRGHAPARTPENAAPAPAPIDDAWLVIPLYNEGSVIGDVVRDALPTFPHIVCVDDGSSDDSIEQARAAGAVVLRHAVNLGQGAALQTGIEYVREQPGATYLVTFDADGQHQVSDAVAMVELARSEDVAIIFGSRFLDERTKPGLIKRVVLRAAVWFTNATTGLKLSDAHNGLRVLRRDAALAVNMTQDRMAHASEIVDQLAKSGLPWREAPVHVLYTDYSRGKGQSVWNSVNILVDLIFK</sequence>
<reference evidence="4 5" key="1">
    <citation type="submission" date="2014-05" db="EMBL/GenBank/DDBJ databases">
        <title>Cellulosimicrobium funkei U11 genome.</title>
        <authorList>
            <person name="Hu C."/>
            <person name="Gong Y."/>
            <person name="Wan W."/>
            <person name="Jiang M."/>
        </authorList>
    </citation>
    <scope>NUCLEOTIDE SEQUENCE [LARGE SCALE GENOMIC DNA]</scope>
    <source>
        <strain evidence="4 5">U11</strain>
    </source>
</reference>
<keyword evidence="5" id="KW-1185">Reference proteome</keyword>
<comment type="similarity">
    <text evidence="1">Belongs to the glycosyltransferase 2 family.</text>
</comment>
<dbReference type="InterPro" id="IPR001173">
    <property type="entry name" value="Glyco_trans_2-like"/>
</dbReference>
<dbReference type="SUPFAM" id="SSF53448">
    <property type="entry name" value="Nucleotide-diphospho-sugar transferases"/>
    <property type="match status" value="1"/>
</dbReference>
<dbReference type="InterPro" id="IPR029044">
    <property type="entry name" value="Nucleotide-diphossugar_trans"/>
</dbReference>
<dbReference type="PANTHER" id="PTHR48090">
    <property type="entry name" value="UNDECAPRENYL-PHOSPHATE 4-DEOXY-4-FORMAMIDO-L-ARABINOSE TRANSFERASE-RELATED"/>
    <property type="match status" value="1"/>
</dbReference>
<accession>A0A0H2L5M9</accession>
<dbReference type="Pfam" id="PF00535">
    <property type="entry name" value="Glycos_transf_2"/>
    <property type="match status" value="1"/>
</dbReference>
<evidence type="ECO:0000256" key="2">
    <source>
        <dbReference type="SAM" id="MobiDB-lite"/>
    </source>
</evidence>
<dbReference type="AlphaFoldDB" id="A0A0H2L5M9"/>
<keyword evidence="4" id="KW-0808">Transferase</keyword>
<dbReference type="STRING" id="264251.FB00_06780"/>
<protein>
    <submittedName>
        <fullName evidence="4">Glycosyl transferase</fullName>
    </submittedName>
</protein>
<dbReference type="Gene3D" id="3.90.550.10">
    <property type="entry name" value="Spore Coat Polysaccharide Biosynthesis Protein SpsA, Chain A"/>
    <property type="match status" value="1"/>
</dbReference>
<dbReference type="EMBL" id="JNBQ01000004">
    <property type="protein sequence ID" value="KLN35472.1"/>
    <property type="molecule type" value="Genomic_DNA"/>
</dbReference>
<name>A0A0H2L5M9_9MICO</name>
<gene>
    <name evidence="4" type="ORF">FB00_06780</name>
</gene>
<dbReference type="PATRIC" id="fig|264251.5.peg.1382"/>
<feature type="region of interest" description="Disordered" evidence="2">
    <location>
        <begin position="1"/>
        <end position="24"/>
    </location>
</feature>
<evidence type="ECO:0000313" key="5">
    <source>
        <dbReference type="Proteomes" id="UP000035265"/>
    </source>
</evidence>
<feature type="domain" description="Glycosyltransferase 2-like" evidence="3">
    <location>
        <begin position="33"/>
        <end position="187"/>
    </location>
</feature>
<comment type="caution">
    <text evidence="4">The sequence shown here is derived from an EMBL/GenBank/DDBJ whole genome shotgun (WGS) entry which is preliminary data.</text>
</comment>
<dbReference type="Proteomes" id="UP000035265">
    <property type="component" value="Unassembled WGS sequence"/>
</dbReference>
<proteinExistence type="inferred from homology"/>
<dbReference type="GO" id="GO:0016740">
    <property type="term" value="F:transferase activity"/>
    <property type="evidence" value="ECO:0007669"/>
    <property type="project" value="UniProtKB-KW"/>
</dbReference>